<dbReference type="Gene3D" id="3.40.525.10">
    <property type="entry name" value="CRAL-TRIO lipid binding domain"/>
    <property type="match status" value="1"/>
</dbReference>
<evidence type="ECO:0000256" key="17">
    <source>
        <dbReference type="SAM" id="MobiDB-lite"/>
    </source>
</evidence>
<evidence type="ECO:0000256" key="15">
    <source>
        <dbReference type="ARBA" id="ARBA00024180"/>
    </source>
</evidence>
<comment type="catalytic activity">
    <reaction evidence="14">
        <text>a 1,2-diacyl-sn-glycero-3-phospho-(1D-myo-inositol)(in) = a 1,2-diacyl-sn-glycero-3-phospho-(1D-myo-inositol)(out)</text>
        <dbReference type="Rhea" id="RHEA:38691"/>
        <dbReference type="ChEBI" id="CHEBI:57880"/>
    </reaction>
    <physiologicalReaction direction="left-to-right" evidence="14">
        <dbReference type="Rhea" id="RHEA:38692"/>
    </physiologicalReaction>
</comment>
<evidence type="ECO:0000256" key="4">
    <source>
        <dbReference type="ARBA" id="ARBA00018320"/>
    </source>
</evidence>
<evidence type="ECO:0000256" key="8">
    <source>
        <dbReference type="ARBA" id="ARBA00022723"/>
    </source>
</evidence>
<dbReference type="GO" id="GO:0043001">
    <property type="term" value="P:Golgi to plasma membrane protein transport"/>
    <property type="evidence" value="ECO:0007669"/>
    <property type="project" value="TreeGrafter"/>
</dbReference>
<evidence type="ECO:0000256" key="2">
    <source>
        <dbReference type="ARBA" id="ARBA00004406"/>
    </source>
</evidence>
<feature type="region of interest" description="Disordered" evidence="17">
    <location>
        <begin position="1"/>
        <end position="96"/>
    </location>
</feature>
<dbReference type="SUPFAM" id="SSF46938">
    <property type="entry name" value="CRAL/TRIO N-terminal domain"/>
    <property type="match status" value="1"/>
</dbReference>
<evidence type="ECO:0000256" key="1">
    <source>
        <dbReference type="ARBA" id="ARBA00001970"/>
    </source>
</evidence>
<reference evidence="19 20" key="1">
    <citation type="journal article" date="2013" name="BMC Genomics">
        <title>Genomics-driven discovery of the pneumocandin biosynthetic gene cluster in the fungus Glarea lozoyensis.</title>
        <authorList>
            <person name="Chen L."/>
            <person name="Yue Q."/>
            <person name="Zhang X."/>
            <person name="Xiang M."/>
            <person name="Wang C."/>
            <person name="Li S."/>
            <person name="Che Y."/>
            <person name="Ortiz-Lopez F.J."/>
            <person name="Bills G.F."/>
            <person name="Liu X."/>
            <person name="An Z."/>
        </authorList>
    </citation>
    <scope>NUCLEOTIDE SEQUENCE [LARGE SCALE GENOMIC DNA]</scope>
    <source>
        <strain evidence="20">ATCC 20868 / MF5171</strain>
    </source>
</reference>
<keyword evidence="5 16" id="KW-0813">Transport</keyword>
<dbReference type="InterPro" id="IPR036273">
    <property type="entry name" value="CRAL/TRIO_N_dom_sf"/>
</dbReference>
<organism evidence="19 20">
    <name type="scientific">Glarea lozoyensis (strain ATCC 20868 / MF5171)</name>
    <dbReference type="NCBI Taxonomy" id="1116229"/>
    <lineage>
        <taxon>Eukaryota</taxon>
        <taxon>Fungi</taxon>
        <taxon>Dikarya</taxon>
        <taxon>Ascomycota</taxon>
        <taxon>Pezizomycotina</taxon>
        <taxon>Leotiomycetes</taxon>
        <taxon>Helotiales</taxon>
        <taxon>Helotiaceae</taxon>
        <taxon>Glarea</taxon>
    </lineage>
</organism>
<dbReference type="EMBL" id="KE145358">
    <property type="protein sequence ID" value="EPE33461.1"/>
    <property type="molecule type" value="Genomic_DNA"/>
</dbReference>
<comment type="cofactor">
    <cofactor evidence="1">
        <name>heme b</name>
        <dbReference type="ChEBI" id="CHEBI:60344"/>
    </cofactor>
</comment>
<dbReference type="HOGENOM" id="CLU_045138_1_1_1"/>
<dbReference type="GO" id="GO:0005886">
    <property type="term" value="C:plasma membrane"/>
    <property type="evidence" value="ECO:0007669"/>
    <property type="project" value="TreeGrafter"/>
</dbReference>
<accession>S3DMY8</accession>
<evidence type="ECO:0000256" key="6">
    <source>
        <dbReference type="ARBA" id="ARBA00022490"/>
    </source>
</evidence>
<dbReference type="GO" id="GO:0032541">
    <property type="term" value="C:cortical endoplasmic reticulum"/>
    <property type="evidence" value="ECO:0007669"/>
    <property type="project" value="TreeGrafter"/>
</dbReference>
<feature type="compositionally biased region" description="Polar residues" evidence="17">
    <location>
        <begin position="39"/>
        <end position="54"/>
    </location>
</feature>
<comment type="function">
    <text evidence="15">Non-classical phosphatidylinositol (PtdIns) transfer protein (PITP), which exhibits PtdIns-binding/transfer activity in the absence of detectable PtdCho-binding/transfer activity. Regulates PtdIns(4,5)P2 homeostasis at the plasma membrane. Heme-binding protein that may play a role in organic oxidant-induced stress responses.</text>
</comment>
<keyword evidence="20" id="KW-1185">Reference proteome</keyword>
<evidence type="ECO:0000256" key="10">
    <source>
        <dbReference type="ARBA" id="ARBA00022848"/>
    </source>
</evidence>
<evidence type="ECO:0000256" key="14">
    <source>
        <dbReference type="ARBA" id="ARBA00024146"/>
    </source>
</evidence>
<keyword evidence="7" id="KW-0349">Heme</keyword>
<keyword evidence="12 16" id="KW-0445">Lipid transport</keyword>
<dbReference type="GO" id="GO:0017157">
    <property type="term" value="P:regulation of exocytosis"/>
    <property type="evidence" value="ECO:0007669"/>
    <property type="project" value="TreeGrafter"/>
</dbReference>
<gene>
    <name evidence="19" type="ORF">GLAREA_06474</name>
</gene>
<dbReference type="GO" id="GO:0005789">
    <property type="term" value="C:endoplasmic reticulum membrane"/>
    <property type="evidence" value="ECO:0007669"/>
    <property type="project" value="UniProtKB-SubCell"/>
</dbReference>
<evidence type="ECO:0000256" key="7">
    <source>
        <dbReference type="ARBA" id="ARBA00022617"/>
    </source>
</evidence>
<dbReference type="InterPro" id="IPR042938">
    <property type="entry name" value="Sfh5"/>
</dbReference>
<keyword evidence="10 16" id="KW-0492">Microsome</keyword>
<comment type="subcellular location">
    <subcellularLocation>
        <location evidence="16">Cytoplasm</location>
    </subcellularLocation>
    <subcellularLocation>
        <location evidence="2 16">Endoplasmic reticulum membrane</location>
        <topology evidence="2 16">Peripheral membrane protein</topology>
    </subcellularLocation>
    <subcellularLocation>
        <location evidence="16">Microsome membrane</location>
        <topology evidence="16">Peripheral membrane protein</topology>
    </subcellularLocation>
</comment>
<keyword evidence="6 16" id="KW-0963">Cytoplasm</keyword>
<dbReference type="OrthoDB" id="75724at2759"/>
<sequence>MKPKLQQPLNPHIEAKMRSEPVSVAPVAVDPKAVDATSKAASTDPTSNEPSTAPESLPAPDAPKSPAADSVSPPSNTLTTPEKSSKTETSTPEKKTVDFVEVKGAMENMLNELPSLIKDTEQSEMWGVELTADINHVPTTIVLEKFLRANNKNVAEAIVQLKKALKWRKEMNPRKLLTDVEFDTSRFGDLGYVTVYSQPEGKVKEIVTWNIYGAVKDKKATFGDVEEFIKWRAALMELSVQELDLKSATEKIPEDGVDPYRMVQVHDYLNVSFLRMDPSVKAASKKTIETFSMAYPELLKEKFFVNVPLVMGWVFAGMKLFLSAETVKKFHPLSYGSNLAAELPDFGQDLPVAYGGKGKDIKEGLTVRYAPADADVKATED</sequence>
<evidence type="ECO:0000256" key="13">
    <source>
        <dbReference type="ARBA" id="ARBA00023136"/>
    </source>
</evidence>
<feature type="compositionally biased region" description="Low complexity" evidence="17">
    <location>
        <begin position="58"/>
        <end position="82"/>
    </location>
</feature>
<dbReference type="eggNOG" id="KOG1471">
    <property type="taxonomic scope" value="Eukaryota"/>
</dbReference>
<dbReference type="PROSITE" id="PS50191">
    <property type="entry name" value="CRAL_TRIO"/>
    <property type="match status" value="1"/>
</dbReference>
<evidence type="ECO:0000256" key="3">
    <source>
        <dbReference type="ARBA" id="ARBA00006667"/>
    </source>
</evidence>
<keyword evidence="11" id="KW-0408">Iron</keyword>
<dbReference type="InterPro" id="IPR036865">
    <property type="entry name" value="CRAL-TRIO_dom_sf"/>
</dbReference>
<feature type="compositionally biased region" description="Basic and acidic residues" evidence="17">
    <location>
        <begin position="83"/>
        <end position="96"/>
    </location>
</feature>
<dbReference type="InterPro" id="IPR011074">
    <property type="entry name" value="CRAL/TRIO_N_dom"/>
</dbReference>
<feature type="compositionally biased region" description="Low complexity" evidence="17">
    <location>
        <begin position="21"/>
        <end position="36"/>
    </location>
</feature>
<dbReference type="GO" id="GO:0046872">
    <property type="term" value="F:metal ion binding"/>
    <property type="evidence" value="ECO:0007669"/>
    <property type="project" value="UniProtKB-KW"/>
</dbReference>
<dbReference type="PANTHER" id="PTHR47669">
    <property type="entry name" value="PHOSPHATIDYLINOSITOL TRANSFER PROTEIN SFH5"/>
    <property type="match status" value="1"/>
</dbReference>
<name>S3DMY8_GLAL2</name>
<evidence type="ECO:0000256" key="9">
    <source>
        <dbReference type="ARBA" id="ARBA00022824"/>
    </source>
</evidence>
<evidence type="ECO:0000256" key="5">
    <source>
        <dbReference type="ARBA" id="ARBA00022448"/>
    </source>
</evidence>
<evidence type="ECO:0000256" key="12">
    <source>
        <dbReference type="ARBA" id="ARBA00023055"/>
    </source>
</evidence>
<dbReference type="InterPro" id="IPR001251">
    <property type="entry name" value="CRAL-TRIO_dom"/>
</dbReference>
<evidence type="ECO:0000259" key="18">
    <source>
        <dbReference type="PROSITE" id="PS50191"/>
    </source>
</evidence>
<dbReference type="RefSeq" id="XP_008080078.1">
    <property type="nucleotide sequence ID" value="XM_008081887.1"/>
</dbReference>
<evidence type="ECO:0000256" key="16">
    <source>
        <dbReference type="RuleBase" id="RU367059"/>
    </source>
</evidence>
<dbReference type="GO" id="GO:0008526">
    <property type="term" value="F:phosphatidylinositol transfer activity"/>
    <property type="evidence" value="ECO:0007669"/>
    <property type="project" value="UniProtKB-UniRule"/>
</dbReference>
<keyword evidence="9 16" id="KW-0256">Endoplasmic reticulum</keyword>
<dbReference type="SMART" id="SM00516">
    <property type="entry name" value="SEC14"/>
    <property type="match status" value="1"/>
</dbReference>
<dbReference type="SUPFAM" id="SSF52087">
    <property type="entry name" value="CRAL/TRIO domain"/>
    <property type="match status" value="1"/>
</dbReference>
<dbReference type="AlphaFoldDB" id="S3DMY8"/>
<dbReference type="GO" id="GO:0005829">
    <property type="term" value="C:cytosol"/>
    <property type="evidence" value="ECO:0007669"/>
    <property type="project" value="TreeGrafter"/>
</dbReference>
<protein>
    <recommendedName>
        <fullName evidence="4 16">Phosphatidylinositol transfer protein SFH5</fullName>
        <shortName evidence="16">PITP SFH5</shortName>
    </recommendedName>
</protein>
<dbReference type="CDD" id="cd00170">
    <property type="entry name" value="SEC14"/>
    <property type="match status" value="1"/>
</dbReference>
<dbReference type="KEGG" id="glz:GLAREA_06474"/>
<dbReference type="Pfam" id="PF00650">
    <property type="entry name" value="CRAL_TRIO"/>
    <property type="match status" value="1"/>
</dbReference>
<proteinExistence type="inferred from homology"/>
<dbReference type="STRING" id="1116229.S3DMY8"/>
<keyword evidence="13 16" id="KW-0472">Membrane</keyword>
<evidence type="ECO:0000313" key="20">
    <source>
        <dbReference type="Proteomes" id="UP000016922"/>
    </source>
</evidence>
<dbReference type="OMA" id="MVQIHDY"/>
<dbReference type="PANTHER" id="PTHR47669:SF1">
    <property type="entry name" value="PHOSPHATIDYLINOSITOL TRANSFER PROTEIN SFH5"/>
    <property type="match status" value="1"/>
</dbReference>
<evidence type="ECO:0000256" key="11">
    <source>
        <dbReference type="ARBA" id="ARBA00023004"/>
    </source>
</evidence>
<comment type="similarity">
    <text evidence="3 16">Belongs to the SFH5 family.</text>
</comment>
<dbReference type="GeneID" id="19465527"/>
<feature type="domain" description="CRAL-TRIO" evidence="18">
    <location>
        <begin position="226"/>
        <end position="362"/>
    </location>
</feature>
<dbReference type="Proteomes" id="UP000016922">
    <property type="component" value="Unassembled WGS sequence"/>
</dbReference>
<evidence type="ECO:0000313" key="19">
    <source>
        <dbReference type="EMBL" id="EPE33461.1"/>
    </source>
</evidence>
<keyword evidence="8" id="KW-0479">Metal-binding</keyword>
<dbReference type="Pfam" id="PF03765">
    <property type="entry name" value="CRAL_TRIO_N"/>
    <property type="match status" value="1"/>
</dbReference>